<dbReference type="InterPro" id="IPR003661">
    <property type="entry name" value="HisK_dim/P_dom"/>
</dbReference>
<keyword evidence="4" id="KW-1185">Reference proteome</keyword>
<evidence type="ECO:0000313" key="3">
    <source>
        <dbReference type="EMBL" id="MBR0655380.1"/>
    </source>
</evidence>
<protein>
    <recommendedName>
        <fullName evidence="2">histidine kinase</fullName>
        <ecNumber evidence="2">2.7.13.3</ecNumber>
    </recommendedName>
</protein>
<reference evidence="3" key="1">
    <citation type="submission" date="2020-01" db="EMBL/GenBank/DDBJ databases">
        <authorList>
            <person name="Rat A."/>
        </authorList>
    </citation>
    <scope>NUCLEOTIDE SEQUENCE</scope>
    <source>
        <strain evidence="3">LMG 28251</strain>
    </source>
</reference>
<dbReference type="EC" id="2.7.13.3" evidence="2"/>
<accession>A0AAF1KJK9</accession>
<dbReference type="SUPFAM" id="SSF47384">
    <property type="entry name" value="Homodimeric domain of signal transducing histidine kinase"/>
    <property type="match status" value="1"/>
</dbReference>
<reference evidence="3" key="2">
    <citation type="journal article" date="2021" name="Syst. Appl. Microbiol.">
        <title>Roseomonas hellenica sp. nov., isolated from roots of wild-growing Alkanna tinctoria.</title>
        <authorList>
            <person name="Rat A."/>
            <person name="Naranjo H.D."/>
            <person name="Lebbe L."/>
            <person name="Cnockaert M."/>
            <person name="Krigas N."/>
            <person name="Grigoriadou K."/>
            <person name="Maloupa E."/>
            <person name="Willems A."/>
        </authorList>
    </citation>
    <scope>NUCLEOTIDE SEQUENCE</scope>
    <source>
        <strain evidence="3">LMG 28251</strain>
    </source>
</reference>
<proteinExistence type="predicted"/>
<dbReference type="RefSeq" id="WP_211874210.1">
    <property type="nucleotide sequence ID" value="NZ_JAAEDH010000009.1"/>
</dbReference>
<dbReference type="GO" id="GO:0000155">
    <property type="term" value="F:phosphorelay sensor kinase activity"/>
    <property type="evidence" value="ECO:0007669"/>
    <property type="project" value="InterPro"/>
</dbReference>
<dbReference type="CDD" id="cd00082">
    <property type="entry name" value="HisKA"/>
    <property type="match status" value="1"/>
</dbReference>
<evidence type="ECO:0000256" key="1">
    <source>
        <dbReference type="ARBA" id="ARBA00000085"/>
    </source>
</evidence>
<sequence length="155" mass="16517">MNEADQRHLLSRLAPAVQHDVNNLMTVTLATLELMRHGLAPDDASLRRIERIEAASRRLEALMRGFLTLARAVPEQAMMDVARLLHRIAPLLGLSGATVTIEAPADGVEAACDAGLLTSALVETVGGRGEVTLRLEGEGVMVVRGGNSAMVKFVA</sequence>
<gene>
    <name evidence="3" type="ORF">GXW79_09820</name>
</gene>
<name>A0AAF1KJK9_9PROT</name>
<keyword evidence="3" id="KW-0808">Transferase</keyword>
<dbReference type="EMBL" id="JAAEDH010000009">
    <property type="protein sequence ID" value="MBR0655380.1"/>
    <property type="molecule type" value="Genomic_DNA"/>
</dbReference>
<dbReference type="InterPro" id="IPR036097">
    <property type="entry name" value="HisK_dim/P_sf"/>
</dbReference>
<dbReference type="Gene3D" id="1.10.287.130">
    <property type="match status" value="1"/>
</dbReference>
<evidence type="ECO:0000256" key="2">
    <source>
        <dbReference type="ARBA" id="ARBA00012438"/>
    </source>
</evidence>
<evidence type="ECO:0000313" key="4">
    <source>
        <dbReference type="Proteomes" id="UP001196068"/>
    </source>
</evidence>
<keyword evidence="3" id="KW-0418">Kinase</keyword>
<dbReference type="AlphaFoldDB" id="A0AAF1KJK9"/>
<comment type="catalytic activity">
    <reaction evidence="1">
        <text>ATP + protein L-histidine = ADP + protein N-phospho-L-histidine.</text>
        <dbReference type="EC" id="2.7.13.3"/>
    </reaction>
</comment>
<organism evidence="3 4">
    <name type="scientific">Plastoroseomonas arctica</name>
    <dbReference type="NCBI Taxonomy" id="1509237"/>
    <lineage>
        <taxon>Bacteria</taxon>
        <taxon>Pseudomonadati</taxon>
        <taxon>Pseudomonadota</taxon>
        <taxon>Alphaproteobacteria</taxon>
        <taxon>Acetobacterales</taxon>
        <taxon>Acetobacteraceae</taxon>
        <taxon>Plastoroseomonas</taxon>
    </lineage>
</organism>
<dbReference type="Proteomes" id="UP001196068">
    <property type="component" value="Unassembled WGS sequence"/>
</dbReference>
<comment type="caution">
    <text evidence="3">The sequence shown here is derived from an EMBL/GenBank/DDBJ whole genome shotgun (WGS) entry which is preliminary data.</text>
</comment>